<evidence type="ECO:0000259" key="2">
    <source>
        <dbReference type="Pfam" id="PF25438"/>
    </source>
</evidence>
<keyword evidence="4" id="KW-1185">Reference proteome</keyword>
<feature type="compositionally biased region" description="Polar residues" evidence="1">
    <location>
        <begin position="235"/>
        <end position="244"/>
    </location>
</feature>
<feature type="domain" description="DUF7896" evidence="2">
    <location>
        <begin position="479"/>
        <end position="558"/>
    </location>
</feature>
<dbReference type="EMBL" id="JBFXLU010000233">
    <property type="protein sequence ID" value="KAL2833975.1"/>
    <property type="molecule type" value="Genomic_DNA"/>
</dbReference>
<feature type="compositionally biased region" description="Polar residues" evidence="1">
    <location>
        <begin position="211"/>
        <end position="228"/>
    </location>
</feature>
<feature type="region of interest" description="Disordered" evidence="1">
    <location>
        <begin position="50"/>
        <end position="160"/>
    </location>
</feature>
<proteinExistence type="predicted"/>
<feature type="compositionally biased region" description="Polar residues" evidence="1">
    <location>
        <begin position="262"/>
        <end position="271"/>
    </location>
</feature>
<reference evidence="3 4" key="1">
    <citation type="submission" date="2024-07" db="EMBL/GenBank/DDBJ databases">
        <title>Section-level genome sequencing and comparative genomics of Aspergillus sections Usti and Cavernicolus.</title>
        <authorList>
            <consortium name="Lawrence Berkeley National Laboratory"/>
            <person name="Nybo J.L."/>
            <person name="Vesth T.C."/>
            <person name="Theobald S."/>
            <person name="Frisvad J.C."/>
            <person name="Larsen T.O."/>
            <person name="Kjaerboelling I."/>
            <person name="Rothschild-Mancinelli K."/>
            <person name="Lyhne E.K."/>
            <person name="Kogle M.E."/>
            <person name="Barry K."/>
            <person name="Clum A."/>
            <person name="Na H."/>
            <person name="Ledsgaard L."/>
            <person name="Lin J."/>
            <person name="Lipzen A."/>
            <person name="Kuo A."/>
            <person name="Riley R."/>
            <person name="Mondo S."/>
            <person name="Labutti K."/>
            <person name="Haridas S."/>
            <person name="Pangalinan J."/>
            <person name="Salamov A.A."/>
            <person name="Simmons B.A."/>
            <person name="Magnuson J.K."/>
            <person name="Chen J."/>
            <person name="Drula E."/>
            <person name="Henrissat B."/>
            <person name="Wiebenga A."/>
            <person name="Lubbers R.J."/>
            <person name="Gomes A.C."/>
            <person name="Makela M.R."/>
            <person name="Stajich J."/>
            <person name="Grigoriev I.V."/>
            <person name="Mortensen U.H."/>
            <person name="De Vries R.P."/>
            <person name="Baker S.E."/>
            <person name="Andersen M.R."/>
        </authorList>
    </citation>
    <scope>NUCLEOTIDE SEQUENCE [LARGE SCALE GENOMIC DNA]</scope>
    <source>
        <strain evidence="3 4">CBS 123904</strain>
    </source>
</reference>
<name>A0ABR4J1V5_9EURO</name>
<accession>A0ABR4J1V5</accession>
<dbReference type="InterPro" id="IPR057218">
    <property type="entry name" value="DUF7896"/>
</dbReference>
<dbReference type="Pfam" id="PF25438">
    <property type="entry name" value="DUF7896"/>
    <property type="match status" value="1"/>
</dbReference>
<comment type="caution">
    <text evidence="3">The sequence shown here is derived from an EMBL/GenBank/DDBJ whole genome shotgun (WGS) entry which is preliminary data.</text>
</comment>
<evidence type="ECO:0000256" key="1">
    <source>
        <dbReference type="SAM" id="MobiDB-lite"/>
    </source>
</evidence>
<protein>
    <recommendedName>
        <fullName evidence="2">DUF7896 domain-containing protein</fullName>
    </recommendedName>
</protein>
<dbReference type="PANTHER" id="PTHR42031:SF1">
    <property type="entry name" value="KEY LIME PATHOGENICITY PROTEIN"/>
    <property type="match status" value="1"/>
</dbReference>
<organism evidence="3 4">
    <name type="scientific">Aspergillus pseudoustus</name>
    <dbReference type="NCBI Taxonomy" id="1810923"/>
    <lineage>
        <taxon>Eukaryota</taxon>
        <taxon>Fungi</taxon>
        <taxon>Dikarya</taxon>
        <taxon>Ascomycota</taxon>
        <taxon>Pezizomycotina</taxon>
        <taxon>Eurotiomycetes</taxon>
        <taxon>Eurotiomycetidae</taxon>
        <taxon>Eurotiales</taxon>
        <taxon>Aspergillaceae</taxon>
        <taxon>Aspergillus</taxon>
        <taxon>Aspergillus subgen. Nidulantes</taxon>
    </lineage>
</organism>
<feature type="region of interest" description="Disordered" evidence="1">
    <location>
        <begin position="519"/>
        <end position="549"/>
    </location>
</feature>
<dbReference type="PANTHER" id="PTHR42031">
    <property type="entry name" value="KEY LIME PATHOGENICITY PROTEIN"/>
    <property type="match status" value="1"/>
</dbReference>
<feature type="region of interest" description="Disordered" evidence="1">
    <location>
        <begin position="211"/>
        <end position="274"/>
    </location>
</feature>
<sequence length="650" mass="70719">MASTVAMADDELFTRAISGYRDVFLDQYSHLPEEQRNQLWSEKLSQFMSPTAVSPTTPAYRPVSGSSILGQDTTSSEETGKRTRQDTPRTLPGSGLPPTKRRVTTSDPPQRVEMKRGISHASSSAAAPESTWQLSRTMSQTATVTSPGSGSAPRPTLMVRSQSQQVPVSYQHSMTSMAQYRHSSGQQRRLLEDVSEYSPAEYTKQYLGDFQGQTHASPNSLSFPTATPVQVGAQHRNSLPSQFLSPGPSELPGGEHLATAPAQPTLSSVDMSRSKTTDSICGAVGMMRVDSLGPSIDPEYSFDNTPSSFAPNPALNIPLSNTTSPTPRGLVHQDPFSLVDPTMSMPYPCSAPPTTSIPLLNHTLATQINSAVASDDVTLNPQPSRAARRTQEQIVHSARPIAPKTESQSSSPPKVTEHKMIRISSLDGTSKEVAAIPKASIQRPPRQKTYCTMCNDQPDGFHGEHELRRHIERVHAVVRKVWVCVDISPDKKFLANCKACRNGKRYGANYNAAAHLRRTHFNPCQRGRGGRGKDSEKRGGKGGGSNPPMDVLKLWMVQKEEFVYENAPGYNIDQEPLGDDMVPVPLNSVDESFADSAEDLSSQGLESTGLNSYDAFASYPVMGMDPSSFESTGYLESQPMPLVTEVSSYV</sequence>
<feature type="compositionally biased region" description="Basic and acidic residues" evidence="1">
    <location>
        <begin position="78"/>
        <end position="87"/>
    </location>
</feature>
<evidence type="ECO:0000313" key="3">
    <source>
        <dbReference type="EMBL" id="KAL2833975.1"/>
    </source>
</evidence>
<dbReference type="Proteomes" id="UP001610446">
    <property type="component" value="Unassembled WGS sequence"/>
</dbReference>
<feature type="compositionally biased region" description="Polar residues" evidence="1">
    <location>
        <begin position="130"/>
        <end position="149"/>
    </location>
</feature>
<evidence type="ECO:0000313" key="4">
    <source>
        <dbReference type="Proteomes" id="UP001610446"/>
    </source>
</evidence>
<feature type="compositionally biased region" description="Polar residues" evidence="1">
    <location>
        <begin position="64"/>
        <end position="77"/>
    </location>
</feature>
<gene>
    <name evidence="3" type="ORF">BJY01DRAFT_89462</name>
</gene>